<accession>A0AAD3YQI3</accession>
<dbReference type="InterPro" id="IPR043128">
    <property type="entry name" value="Rev_trsase/Diguanyl_cyclase"/>
</dbReference>
<dbReference type="Gene3D" id="3.30.1490.100">
    <property type="entry name" value="DNA polymerase, Y-family, little finger domain"/>
    <property type="match status" value="1"/>
</dbReference>
<dbReference type="PROSITE" id="PS50173">
    <property type="entry name" value="UMUC"/>
    <property type="match status" value="1"/>
</dbReference>
<evidence type="ECO:0000313" key="9">
    <source>
        <dbReference type="Proteomes" id="UP000673434"/>
    </source>
</evidence>
<dbReference type="Pfam" id="PF00817">
    <property type="entry name" value="IMS"/>
    <property type="match status" value="1"/>
</dbReference>
<dbReference type="RefSeq" id="WP_016807759.1">
    <property type="nucleotide sequence ID" value="NZ_CABGTQ010000034.1"/>
</dbReference>
<keyword evidence="3" id="KW-0741">SOS mutagenesis</keyword>
<dbReference type="Pfam" id="PF13438">
    <property type="entry name" value="DUF4113"/>
    <property type="match status" value="1"/>
</dbReference>
<dbReference type="PANTHER" id="PTHR11076">
    <property type="entry name" value="DNA REPAIR POLYMERASE UMUC / TRANSFERASE FAMILY MEMBER"/>
    <property type="match status" value="1"/>
</dbReference>
<dbReference type="GO" id="GO:0006281">
    <property type="term" value="P:DNA repair"/>
    <property type="evidence" value="ECO:0007669"/>
    <property type="project" value="UniProtKB-KW"/>
</dbReference>
<comment type="caution">
    <text evidence="7">The sequence shown here is derived from an EMBL/GenBank/DDBJ whole genome shotgun (WGS) entry which is preliminary data.</text>
</comment>
<dbReference type="InterPro" id="IPR050116">
    <property type="entry name" value="DNA_polymerase-Y"/>
</dbReference>
<evidence type="ECO:0000256" key="4">
    <source>
        <dbReference type="ARBA" id="ARBA00023204"/>
    </source>
</evidence>
<dbReference type="NCBIfam" id="NF002955">
    <property type="entry name" value="PRK03609.1"/>
    <property type="match status" value="1"/>
</dbReference>
<name>A0AAD3YQI3_KLEOX</name>
<dbReference type="Gene3D" id="3.40.1170.60">
    <property type="match status" value="1"/>
</dbReference>
<dbReference type="PANTHER" id="PTHR11076:SF34">
    <property type="entry name" value="PROTEIN UMUC"/>
    <property type="match status" value="1"/>
</dbReference>
<dbReference type="Proteomes" id="UP000868497">
    <property type="component" value="Unassembled WGS sequence"/>
</dbReference>
<dbReference type="GO" id="GO:0005829">
    <property type="term" value="C:cytosol"/>
    <property type="evidence" value="ECO:0007669"/>
    <property type="project" value="TreeGrafter"/>
</dbReference>
<dbReference type="InterPro" id="IPR043502">
    <property type="entry name" value="DNA/RNA_pol_sf"/>
</dbReference>
<evidence type="ECO:0000256" key="3">
    <source>
        <dbReference type="ARBA" id="ARBA00023199"/>
    </source>
</evidence>
<dbReference type="Pfam" id="PF11798">
    <property type="entry name" value="IMS_HHH"/>
    <property type="match status" value="1"/>
</dbReference>
<dbReference type="Pfam" id="PF11799">
    <property type="entry name" value="IMS_C"/>
    <property type="match status" value="1"/>
</dbReference>
<organism evidence="7 10">
    <name type="scientific">Klebsiella oxytoca</name>
    <dbReference type="NCBI Taxonomy" id="571"/>
    <lineage>
        <taxon>Bacteria</taxon>
        <taxon>Pseudomonadati</taxon>
        <taxon>Pseudomonadota</taxon>
        <taxon>Gammaproteobacteria</taxon>
        <taxon>Enterobacterales</taxon>
        <taxon>Enterobacteriaceae</taxon>
        <taxon>Klebsiella/Raoultella group</taxon>
        <taxon>Klebsiella</taxon>
    </lineage>
</organism>
<sequence>MFALVDVNSFYASCEMVFRPDLRGRPVVVLSNNDGCVIARNHEAKLLEIPMGAPYFKMKSQFERHQVAVFSSNYALYGDMSQRVMTLLEELSPAVYQYSIDEAFVNLSGIHRTEELEAFGRHVRSTLLQCTGLTVGVGIGPTKTLAKLANYAAKRWPKFEGVVDLSLQARQRKLLAKVAVGEIWGVGRRMAKKLNDMGITTALELAEMSASLIRKHFSVVMERTVRELRGESCLEPEEYMPTKQQIISSRSFSQKVSEYGPMREAICSHAVRAAERLRAQHQYCRYVSVFLKTSPFAGNDVYYGNDAGTEIHIPTQDSRDIVAAAVKCLETIWREGHRYQKCGVMLGDFFSRGVAQLGLFDDYRPRANSEQLMEVLDFVNRREKGRLWFAGQGITRSWEMKRHRLSPAYTTRFSDLLRVKL</sequence>
<keyword evidence="2" id="KW-0227">DNA damage</keyword>
<keyword evidence="7" id="KW-0548">Nucleotidyltransferase</keyword>
<dbReference type="EMBL" id="JAGKON010000007">
    <property type="protein sequence ID" value="MBQ0599868.1"/>
    <property type="molecule type" value="Genomic_DNA"/>
</dbReference>
<keyword evidence="9" id="KW-1185">Reference proteome</keyword>
<dbReference type="InterPro" id="IPR025188">
    <property type="entry name" value="DUF4113"/>
</dbReference>
<proteinExistence type="inferred from homology"/>
<dbReference type="EC" id="2.7.7.7" evidence="7"/>
<keyword evidence="7" id="KW-0808">Transferase</keyword>
<protein>
    <submittedName>
        <fullName evidence="7">Translesion error-prone DNA polymerase V subunit UmuC</fullName>
        <ecNumber evidence="7">2.7.7.7</ecNumber>
    </submittedName>
</protein>
<reference evidence="7" key="1">
    <citation type="journal article" date="2018" name="Genome Biol.">
        <title>SKESA: strategic k-mer extension for scrupulous assemblies.</title>
        <authorList>
            <person name="Souvorov A."/>
            <person name="Agarwala R."/>
            <person name="Lipman D.J."/>
        </authorList>
    </citation>
    <scope>NUCLEOTIDE SEQUENCE</scope>
    <source>
        <strain evidence="7">AUSMDU00005748</strain>
    </source>
</reference>
<dbReference type="EMBL" id="DACXIC010000013">
    <property type="protein sequence ID" value="HAU4357244.1"/>
    <property type="molecule type" value="Genomic_DNA"/>
</dbReference>
<keyword evidence="4" id="KW-0234">DNA repair</keyword>
<dbReference type="InterPro" id="IPR036775">
    <property type="entry name" value="DNA_pol_Y-fam_lit_finger_sf"/>
</dbReference>
<keyword evidence="5" id="KW-0742">SOS response</keyword>
<reference evidence="7" key="2">
    <citation type="submission" date="2019-09" db="EMBL/GenBank/DDBJ databases">
        <authorList>
            <consortium name="NCBI Pathogen Detection Project"/>
        </authorList>
    </citation>
    <scope>NUCLEOTIDE SEQUENCE</scope>
    <source>
        <strain evidence="7">AUSMDU00005748</strain>
    </source>
</reference>
<evidence type="ECO:0000313" key="8">
    <source>
        <dbReference type="EMBL" id="MBQ0599868.1"/>
    </source>
</evidence>
<dbReference type="GO" id="GO:0003684">
    <property type="term" value="F:damaged DNA binding"/>
    <property type="evidence" value="ECO:0007669"/>
    <property type="project" value="InterPro"/>
</dbReference>
<evidence type="ECO:0000313" key="7">
    <source>
        <dbReference type="EMBL" id="HAU4357244.1"/>
    </source>
</evidence>
<comment type="similarity">
    <text evidence="1">Belongs to the DNA polymerase type-Y family.</text>
</comment>
<dbReference type="SUPFAM" id="SSF56672">
    <property type="entry name" value="DNA/RNA polymerases"/>
    <property type="match status" value="1"/>
</dbReference>
<feature type="domain" description="UmuC" evidence="6">
    <location>
        <begin position="2"/>
        <end position="187"/>
    </location>
</feature>
<dbReference type="InterPro" id="IPR024728">
    <property type="entry name" value="PolY_HhH_motif"/>
</dbReference>
<dbReference type="AlphaFoldDB" id="A0AAD3YQI3"/>
<dbReference type="Proteomes" id="UP000673434">
    <property type="component" value="Unassembled WGS sequence"/>
</dbReference>
<evidence type="ECO:0000259" key="6">
    <source>
        <dbReference type="PROSITE" id="PS50173"/>
    </source>
</evidence>
<dbReference type="InterPro" id="IPR017961">
    <property type="entry name" value="DNA_pol_Y-fam_little_finger"/>
</dbReference>
<dbReference type="InterPro" id="IPR001126">
    <property type="entry name" value="UmuC"/>
</dbReference>
<evidence type="ECO:0000256" key="5">
    <source>
        <dbReference type="ARBA" id="ARBA00023236"/>
    </source>
</evidence>
<gene>
    <name evidence="7" type="primary">umuC</name>
    <name evidence="7" type="ORF">F6W21_13000</name>
    <name evidence="8" type="ORF">J7S78_08665</name>
</gene>
<reference evidence="8 9" key="3">
    <citation type="submission" date="2021-03" db="EMBL/GenBank/DDBJ databases">
        <authorList>
            <person name="Stanton E."/>
        </authorList>
    </citation>
    <scope>NUCLEOTIDE SEQUENCE [LARGE SCALE GENOMIC DNA]</scope>
    <source>
        <strain evidence="8 9">2020EL-00037</strain>
    </source>
</reference>
<dbReference type="GO" id="GO:0009432">
    <property type="term" value="P:SOS response"/>
    <property type="evidence" value="ECO:0007669"/>
    <property type="project" value="UniProtKB-KW"/>
</dbReference>
<evidence type="ECO:0000256" key="1">
    <source>
        <dbReference type="ARBA" id="ARBA00010945"/>
    </source>
</evidence>
<evidence type="ECO:0000256" key="2">
    <source>
        <dbReference type="ARBA" id="ARBA00022763"/>
    </source>
</evidence>
<dbReference type="CDD" id="cd01700">
    <property type="entry name" value="PolY_Pol_V_umuC"/>
    <property type="match status" value="1"/>
</dbReference>
<dbReference type="Gene3D" id="1.10.150.20">
    <property type="entry name" value="5' to 3' exonuclease, C-terminal subdomain"/>
    <property type="match status" value="1"/>
</dbReference>
<dbReference type="Gene3D" id="3.30.70.270">
    <property type="match status" value="1"/>
</dbReference>
<dbReference type="GO" id="GO:0003887">
    <property type="term" value="F:DNA-directed DNA polymerase activity"/>
    <property type="evidence" value="ECO:0007669"/>
    <property type="project" value="UniProtKB-EC"/>
</dbReference>
<dbReference type="SUPFAM" id="SSF100879">
    <property type="entry name" value="Lesion bypass DNA polymerase (Y-family), little finger domain"/>
    <property type="match status" value="1"/>
</dbReference>
<evidence type="ECO:0000313" key="10">
    <source>
        <dbReference type="Proteomes" id="UP000868497"/>
    </source>
</evidence>
<dbReference type="GO" id="GO:0042276">
    <property type="term" value="P:error-prone translesion synthesis"/>
    <property type="evidence" value="ECO:0007669"/>
    <property type="project" value="TreeGrafter"/>
</dbReference>